<dbReference type="PROSITE" id="PS51274">
    <property type="entry name" value="GATASE_COBBQ"/>
    <property type="match status" value="1"/>
</dbReference>
<comment type="caution">
    <text evidence="7">The sequence shown here is derived from an EMBL/GenBank/DDBJ whole genome shotgun (WGS) entry which is preliminary data.</text>
</comment>
<keyword evidence="2 4" id="KW-0169">Cobalamin biosynthesis</keyword>
<protein>
    <recommendedName>
        <fullName evidence="4">Cobyric acid synthase</fullName>
    </recommendedName>
</protein>
<dbReference type="InterPro" id="IPR047045">
    <property type="entry name" value="CobQ_N"/>
</dbReference>
<dbReference type="GO" id="GO:0003824">
    <property type="term" value="F:catalytic activity"/>
    <property type="evidence" value="ECO:0007669"/>
    <property type="project" value="InterPro"/>
</dbReference>
<evidence type="ECO:0000259" key="6">
    <source>
        <dbReference type="Pfam" id="PF07685"/>
    </source>
</evidence>
<evidence type="ECO:0000259" key="5">
    <source>
        <dbReference type="Pfam" id="PF01656"/>
    </source>
</evidence>
<dbReference type="InterPro" id="IPR002586">
    <property type="entry name" value="CobQ/CobB/MinD/ParA_Nub-bd_dom"/>
</dbReference>
<reference evidence="7 8" key="1">
    <citation type="submission" date="2020-12" db="EMBL/GenBank/DDBJ databases">
        <title>WGS of Thermoactinomyces spp.</title>
        <authorList>
            <person name="Cheng K."/>
        </authorList>
    </citation>
    <scope>NUCLEOTIDE SEQUENCE [LARGE SCALE GENOMIC DNA]</scope>
    <source>
        <strain evidence="8">CICC 10671\DSM 43846</strain>
    </source>
</reference>
<dbReference type="InterPro" id="IPR029062">
    <property type="entry name" value="Class_I_gatase-like"/>
</dbReference>
<dbReference type="UniPathway" id="UPA00148"/>
<dbReference type="HAMAP" id="MF_00028">
    <property type="entry name" value="CobQ"/>
    <property type="match status" value="1"/>
</dbReference>
<dbReference type="InterPro" id="IPR004459">
    <property type="entry name" value="CobQ_synth"/>
</dbReference>
<dbReference type="AlphaFoldDB" id="A0A8I1DBR9"/>
<feature type="domain" description="CobQ/CobB/MinD/ParA nucleotide binding" evidence="5">
    <location>
        <begin position="4"/>
        <end position="227"/>
    </location>
</feature>
<dbReference type="GO" id="GO:0009236">
    <property type="term" value="P:cobalamin biosynthetic process"/>
    <property type="evidence" value="ECO:0007669"/>
    <property type="project" value="UniProtKB-UniRule"/>
</dbReference>
<sequence>MKAIMLQGTASDVGKSVICTAFCRYFFEEGFRVAPFKSQNMALNSYVTRDGGEIGRAQGIQAEAAGIEPTVDMNPVLLKPTGEMVSEVILHGRRFAELRAGSFHHALDSILASVQQSLNRLSRDYDVLVMEGAGSPAEINLKERDIANMWTARMADAPVLLIADIDRGGMFASVVGTLELLEPDERRRVKGIIINKFRGDKSLLEPGIRWLEQRTGIPVLGVLPYVEVGIDPEDSLSLTELALKGNQKETADLDVAVIRFPRIANFTDFSPLMDHPDLSVRFVKAARELGRPDVIILPGTENPKEDFAWLKKTGLEEKIRVLKIQGSSVIGIGGGFPMLGTKWVYPDCESEREEAGLGLLPMEIQWNFNTPTSRSQAKPLAAWGGPDPVEGYEIHSARPRKAAGVSPLFELSDGRFDGAVSEDGEVWGTGLHGVFDNPSFTVHWICHLHLKKGLPKRKQTMKRRREEREKIYSLLAQWIREHMDMEQVKKIMGLCRDKDDRE</sequence>
<evidence type="ECO:0000256" key="4">
    <source>
        <dbReference type="HAMAP-Rule" id="MF_00028"/>
    </source>
</evidence>
<gene>
    <name evidence="4" type="primary">cobQ</name>
    <name evidence="7" type="ORF">I8U20_05015</name>
</gene>
<accession>A0A8I1DBR9</accession>
<dbReference type="PANTHER" id="PTHR21343:SF1">
    <property type="entry name" value="COBYRIC ACID SYNTHASE"/>
    <property type="match status" value="1"/>
</dbReference>
<dbReference type="NCBIfam" id="TIGR00313">
    <property type="entry name" value="cobQ"/>
    <property type="match status" value="1"/>
</dbReference>
<dbReference type="SUPFAM" id="SSF52317">
    <property type="entry name" value="Class I glutamine amidotransferase-like"/>
    <property type="match status" value="1"/>
</dbReference>
<evidence type="ECO:0000313" key="7">
    <source>
        <dbReference type="EMBL" id="MBH8594688.1"/>
    </source>
</evidence>
<comment type="caution">
    <text evidence="4">Lacks conserved residue(s) required for the propagation of feature annotation.</text>
</comment>
<evidence type="ECO:0000313" key="8">
    <source>
        <dbReference type="Proteomes" id="UP000633619"/>
    </source>
</evidence>
<proteinExistence type="inferred from homology"/>
<comment type="function">
    <text evidence="4">Catalyzes amidations at positions B, D, E, and G on adenosylcobyrinic A,C-diamide. NH(2) groups are provided by glutamine, and one molecule of ATP is hydrogenolyzed for each amidation.</text>
</comment>
<comment type="pathway">
    <text evidence="1 4">Cofactor biosynthesis; adenosylcobalamin biosynthesis.</text>
</comment>
<evidence type="ECO:0000256" key="3">
    <source>
        <dbReference type="ARBA" id="ARBA00022962"/>
    </source>
</evidence>
<dbReference type="GO" id="GO:0015420">
    <property type="term" value="F:ABC-type vitamin B12 transporter activity"/>
    <property type="evidence" value="ECO:0007669"/>
    <property type="project" value="UniProtKB-UniRule"/>
</dbReference>
<dbReference type="Proteomes" id="UP000633619">
    <property type="component" value="Unassembled WGS sequence"/>
</dbReference>
<evidence type="ECO:0000256" key="1">
    <source>
        <dbReference type="ARBA" id="ARBA00004953"/>
    </source>
</evidence>
<dbReference type="Gene3D" id="3.40.50.880">
    <property type="match status" value="1"/>
</dbReference>
<dbReference type="CDD" id="cd01750">
    <property type="entry name" value="GATase1_CobQ"/>
    <property type="match status" value="1"/>
</dbReference>
<dbReference type="EMBL" id="JAECVW010000002">
    <property type="protein sequence ID" value="MBH8594688.1"/>
    <property type="molecule type" value="Genomic_DNA"/>
</dbReference>
<keyword evidence="3 4" id="KW-0315">Glutamine amidotransferase</keyword>
<dbReference type="Pfam" id="PF07685">
    <property type="entry name" value="GATase_3"/>
    <property type="match status" value="1"/>
</dbReference>
<dbReference type="Gene3D" id="3.40.50.300">
    <property type="entry name" value="P-loop containing nucleotide triphosphate hydrolases"/>
    <property type="match status" value="1"/>
</dbReference>
<dbReference type="RefSeq" id="WP_181731922.1">
    <property type="nucleotide sequence ID" value="NZ_JACEIR010000004.1"/>
</dbReference>
<feature type="domain" description="CobB/CobQ-like glutamine amidotransferase" evidence="6">
    <location>
        <begin position="254"/>
        <end position="439"/>
    </location>
</feature>
<organism evidence="7 8">
    <name type="scientific">Thermoactinomyces intermedius</name>
    <dbReference type="NCBI Taxonomy" id="2024"/>
    <lineage>
        <taxon>Bacteria</taxon>
        <taxon>Bacillati</taxon>
        <taxon>Bacillota</taxon>
        <taxon>Bacilli</taxon>
        <taxon>Bacillales</taxon>
        <taxon>Thermoactinomycetaceae</taxon>
        <taxon>Thermoactinomyces</taxon>
    </lineage>
</organism>
<name>A0A8I1DBR9_THEIN</name>
<evidence type="ECO:0000256" key="2">
    <source>
        <dbReference type="ARBA" id="ARBA00022573"/>
    </source>
</evidence>
<dbReference type="PANTHER" id="PTHR21343">
    <property type="entry name" value="DETHIOBIOTIN SYNTHETASE"/>
    <property type="match status" value="1"/>
</dbReference>
<dbReference type="CDD" id="cd05389">
    <property type="entry name" value="CobQ_N"/>
    <property type="match status" value="1"/>
</dbReference>
<feature type="active site" evidence="4">
    <location>
        <position position="432"/>
    </location>
</feature>
<comment type="similarity">
    <text evidence="4">Belongs to the CobB/CobQ family. CobQ subfamily.</text>
</comment>
<dbReference type="SUPFAM" id="SSF52540">
    <property type="entry name" value="P-loop containing nucleoside triphosphate hydrolases"/>
    <property type="match status" value="1"/>
</dbReference>
<dbReference type="NCBIfam" id="NF001989">
    <property type="entry name" value="PRK00784.1"/>
    <property type="match status" value="1"/>
</dbReference>
<dbReference type="InterPro" id="IPR011698">
    <property type="entry name" value="GATase_3"/>
</dbReference>
<dbReference type="InterPro" id="IPR027417">
    <property type="entry name" value="P-loop_NTPase"/>
</dbReference>
<keyword evidence="8" id="KW-1185">Reference proteome</keyword>
<dbReference type="InterPro" id="IPR033949">
    <property type="entry name" value="CobQ_GATase1"/>
</dbReference>
<dbReference type="Pfam" id="PF01656">
    <property type="entry name" value="CbiA"/>
    <property type="match status" value="1"/>
</dbReference>